<dbReference type="AlphaFoldDB" id="A0A915EMG9"/>
<organism evidence="1 2">
    <name type="scientific">Ditylenchus dipsaci</name>
    <dbReference type="NCBI Taxonomy" id="166011"/>
    <lineage>
        <taxon>Eukaryota</taxon>
        <taxon>Metazoa</taxon>
        <taxon>Ecdysozoa</taxon>
        <taxon>Nematoda</taxon>
        <taxon>Chromadorea</taxon>
        <taxon>Rhabditida</taxon>
        <taxon>Tylenchina</taxon>
        <taxon>Tylenchomorpha</taxon>
        <taxon>Sphaerularioidea</taxon>
        <taxon>Anguinidae</taxon>
        <taxon>Anguininae</taxon>
        <taxon>Ditylenchus</taxon>
    </lineage>
</organism>
<proteinExistence type="predicted"/>
<name>A0A915EMG9_9BILA</name>
<sequence>MSQLLTRINISVNEQKKRLSYLRQYGLLALRDEVGKDLSDYRDDNIRPIKQGNEANEVSECLYALVRLMGDVGKLSSAQINERDIQISRAIAIAIKKEEVANEKKLVFESVTECFDGLISLANDSRFSLIQKAKRAAKISCAAANSLEQEKKAFIKKRMAKD</sequence>
<dbReference type="WBParaSite" id="jg8379">
    <property type="protein sequence ID" value="jg8379"/>
    <property type="gene ID" value="jg8379"/>
</dbReference>
<protein>
    <submittedName>
        <fullName evidence="2">Uncharacterized protein</fullName>
    </submittedName>
</protein>
<accession>A0A915EMG9</accession>
<keyword evidence="1" id="KW-1185">Reference proteome</keyword>
<evidence type="ECO:0000313" key="2">
    <source>
        <dbReference type="WBParaSite" id="jg8379"/>
    </source>
</evidence>
<evidence type="ECO:0000313" key="1">
    <source>
        <dbReference type="Proteomes" id="UP000887574"/>
    </source>
</evidence>
<reference evidence="2" key="1">
    <citation type="submission" date="2022-11" db="UniProtKB">
        <authorList>
            <consortium name="WormBaseParasite"/>
        </authorList>
    </citation>
    <scope>IDENTIFICATION</scope>
</reference>
<dbReference type="Proteomes" id="UP000887574">
    <property type="component" value="Unplaced"/>
</dbReference>